<dbReference type="AlphaFoldDB" id="A0A7R9JUL4"/>
<feature type="domain" description="SH3" evidence="5">
    <location>
        <begin position="349"/>
        <end position="410"/>
    </location>
</feature>
<dbReference type="Gene3D" id="2.30.30.40">
    <property type="entry name" value="SH3 Domains"/>
    <property type="match status" value="1"/>
</dbReference>
<dbReference type="SUPFAM" id="SSF103657">
    <property type="entry name" value="BAR/IMD domain-like"/>
    <property type="match status" value="1"/>
</dbReference>
<dbReference type="InterPro" id="IPR004148">
    <property type="entry name" value="BAR_dom"/>
</dbReference>
<dbReference type="SMART" id="SM00326">
    <property type="entry name" value="SH3"/>
    <property type="match status" value="1"/>
</dbReference>
<dbReference type="PANTHER" id="PTHR14167">
    <property type="entry name" value="SH3 DOMAIN-CONTAINING"/>
    <property type="match status" value="1"/>
</dbReference>
<dbReference type="SUPFAM" id="SSF50044">
    <property type="entry name" value="SH3-domain"/>
    <property type="match status" value="1"/>
</dbReference>
<feature type="region of interest" description="Disordered" evidence="4">
    <location>
        <begin position="165"/>
        <end position="184"/>
    </location>
</feature>
<dbReference type="GO" id="GO:0016020">
    <property type="term" value="C:membrane"/>
    <property type="evidence" value="ECO:0007669"/>
    <property type="project" value="TreeGrafter"/>
</dbReference>
<dbReference type="EMBL" id="OE840157">
    <property type="protein sequence ID" value="CAD7589681.1"/>
    <property type="molecule type" value="Genomic_DNA"/>
</dbReference>
<evidence type="ECO:0008006" key="8">
    <source>
        <dbReference type="Google" id="ProtNLM"/>
    </source>
</evidence>
<feature type="domain" description="BAR" evidence="6">
    <location>
        <begin position="24"/>
        <end position="272"/>
    </location>
</feature>
<dbReference type="GO" id="GO:0061024">
    <property type="term" value="P:membrane organization"/>
    <property type="evidence" value="ECO:0007669"/>
    <property type="project" value="TreeGrafter"/>
</dbReference>
<evidence type="ECO:0000313" key="7">
    <source>
        <dbReference type="EMBL" id="CAD7589681.1"/>
    </source>
</evidence>
<sequence>MDFNVKKLVRDAGTALSRVVQLTEEKLGTSEKTELDAHFENLAERSDTTKLWTEKILRDTEAVLTPNPGNRVEDFLFEKIEKKRPNRLTNQEYLGLDMIEAGNYFGPGTAYGSALIKVGQSEQRLGQTERDFIGSASHCYIQPLRKFLDGEMKTIIKERSLLESKRKNHPQFTRPRFEPRSPRPTAVELNTTSALANYATEAEKDLRVAQSEFDRQAEITKLLLESVSSSHASHLRCLHEFVETQAGYYAQCHQVMQDLQRDLNSDVKPTPMLRLNSEEVDLCTPTTSPALEPFSSALANALVVLSSTAEDGEIKVRISVGLTLMTAGAAPFHSPLVPQLPESAVVTEPGQKRARALYDYDAKDSSELSLMADEVIIVHEISQTEMDYLVGERGNQKGKVPKAFLELLSY</sequence>
<evidence type="ECO:0000256" key="3">
    <source>
        <dbReference type="PROSITE-ProRule" id="PRU00192"/>
    </source>
</evidence>
<dbReference type="InterPro" id="IPR050384">
    <property type="entry name" value="Endophilin_SH3RF"/>
</dbReference>
<dbReference type="Pfam" id="PF14604">
    <property type="entry name" value="SH3_9"/>
    <property type="match status" value="1"/>
</dbReference>
<dbReference type="CDD" id="cd07594">
    <property type="entry name" value="BAR_Endophilin_B"/>
    <property type="match status" value="1"/>
</dbReference>
<dbReference type="PROSITE" id="PS50002">
    <property type="entry name" value="SH3"/>
    <property type="match status" value="1"/>
</dbReference>
<dbReference type="InterPro" id="IPR036028">
    <property type="entry name" value="SH3-like_dom_sf"/>
</dbReference>
<dbReference type="Gene3D" id="1.20.1270.60">
    <property type="entry name" value="Arfaptin homology (AH) domain/BAR domain"/>
    <property type="match status" value="1"/>
</dbReference>
<dbReference type="Pfam" id="PF03114">
    <property type="entry name" value="BAR"/>
    <property type="match status" value="1"/>
</dbReference>
<evidence type="ECO:0000256" key="4">
    <source>
        <dbReference type="SAM" id="MobiDB-lite"/>
    </source>
</evidence>
<accession>A0A7R9JUL4</accession>
<dbReference type="InterPro" id="IPR027267">
    <property type="entry name" value="AH/BAR_dom_sf"/>
</dbReference>
<reference evidence="7" key="1">
    <citation type="submission" date="2020-11" db="EMBL/GenBank/DDBJ databases">
        <authorList>
            <person name="Tran Van P."/>
        </authorList>
    </citation>
    <scope>NUCLEOTIDE SEQUENCE</scope>
</reference>
<comment type="similarity">
    <text evidence="1">Belongs to the endophilin family.</text>
</comment>
<gene>
    <name evidence="7" type="ORF">TGEB3V08_LOCUS3606</name>
</gene>
<evidence type="ECO:0000256" key="1">
    <source>
        <dbReference type="ARBA" id="ARBA00006697"/>
    </source>
</evidence>
<evidence type="ECO:0000259" key="5">
    <source>
        <dbReference type="PROSITE" id="PS50002"/>
    </source>
</evidence>
<protein>
    <recommendedName>
        <fullName evidence="8">Endophilin-B1</fullName>
    </recommendedName>
</protein>
<keyword evidence="2 3" id="KW-0728">SH3 domain</keyword>
<dbReference type="InterPro" id="IPR001452">
    <property type="entry name" value="SH3_domain"/>
</dbReference>
<evidence type="ECO:0000259" key="6">
    <source>
        <dbReference type="PROSITE" id="PS51021"/>
    </source>
</evidence>
<dbReference type="PANTHER" id="PTHR14167:SF76">
    <property type="entry name" value="ENDOPHILIN B, ISOFORM A"/>
    <property type="match status" value="1"/>
</dbReference>
<name>A0A7R9JUL4_TIMGE</name>
<dbReference type="GO" id="GO:0005737">
    <property type="term" value="C:cytoplasm"/>
    <property type="evidence" value="ECO:0007669"/>
    <property type="project" value="InterPro"/>
</dbReference>
<organism evidence="7">
    <name type="scientific">Timema genevievae</name>
    <name type="common">Walking stick</name>
    <dbReference type="NCBI Taxonomy" id="629358"/>
    <lineage>
        <taxon>Eukaryota</taxon>
        <taxon>Metazoa</taxon>
        <taxon>Ecdysozoa</taxon>
        <taxon>Arthropoda</taxon>
        <taxon>Hexapoda</taxon>
        <taxon>Insecta</taxon>
        <taxon>Pterygota</taxon>
        <taxon>Neoptera</taxon>
        <taxon>Polyneoptera</taxon>
        <taxon>Phasmatodea</taxon>
        <taxon>Timematodea</taxon>
        <taxon>Timematoidea</taxon>
        <taxon>Timematidae</taxon>
        <taxon>Timema</taxon>
    </lineage>
</organism>
<dbReference type="SMART" id="SM00721">
    <property type="entry name" value="BAR"/>
    <property type="match status" value="1"/>
</dbReference>
<evidence type="ECO:0000256" key="2">
    <source>
        <dbReference type="ARBA" id="ARBA00022443"/>
    </source>
</evidence>
<dbReference type="PROSITE" id="PS51021">
    <property type="entry name" value="BAR"/>
    <property type="match status" value="1"/>
</dbReference>
<proteinExistence type="inferred from homology"/>
<dbReference type="CDD" id="cd11802">
    <property type="entry name" value="SH3_Endophilin_B"/>
    <property type="match status" value="1"/>
</dbReference>